<organism evidence="2 3">
    <name type="scientific">Oncorhynchus mykiss</name>
    <name type="common">Rainbow trout</name>
    <name type="synonym">Salmo gairdneri</name>
    <dbReference type="NCBI Taxonomy" id="8022"/>
    <lineage>
        <taxon>Eukaryota</taxon>
        <taxon>Metazoa</taxon>
        <taxon>Chordata</taxon>
        <taxon>Craniata</taxon>
        <taxon>Vertebrata</taxon>
        <taxon>Euteleostomi</taxon>
        <taxon>Actinopterygii</taxon>
        <taxon>Neopterygii</taxon>
        <taxon>Teleostei</taxon>
        <taxon>Protacanthopterygii</taxon>
        <taxon>Salmoniformes</taxon>
        <taxon>Salmonidae</taxon>
        <taxon>Salmoninae</taxon>
        <taxon>Oncorhynchus</taxon>
    </lineage>
</organism>
<dbReference type="InterPro" id="IPR013783">
    <property type="entry name" value="Ig-like_fold"/>
</dbReference>
<evidence type="ECO:0000313" key="3">
    <source>
        <dbReference type="Proteomes" id="UP000694395"/>
    </source>
</evidence>
<reference evidence="2" key="3">
    <citation type="submission" date="2025-09" db="UniProtKB">
        <authorList>
            <consortium name="Ensembl"/>
        </authorList>
    </citation>
    <scope>IDENTIFICATION</scope>
</reference>
<evidence type="ECO:0000313" key="2">
    <source>
        <dbReference type="Ensembl" id="ENSOMYP00000012470.2"/>
    </source>
</evidence>
<evidence type="ECO:0000259" key="1">
    <source>
        <dbReference type="PROSITE" id="PS50835"/>
    </source>
</evidence>
<dbReference type="AlphaFoldDB" id="A0A8C7NV44"/>
<feature type="domain" description="Ig-like" evidence="1">
    <location>
        <begin position="3"/>
        <end position="119"/>
    </location>
</feature>
<accession>A0A8C7NV44</accession>
<dbReference type="GeneTree" id="ENSGT01000000220550"/>
<dbReference type="InterPro" id="IPR007110">
    <property type="entry name" value="Ig-like_dom"/>
</dbReference>
<dbReference type="InterPro" id="IPR036179">
    <property type="entry name" value="Ig-like_dom_sf"/>
</dbReference>
<dbReference type="PROSITE" id="PS50835">
    <property type="entry name" value="IG_LIKE"/>
    <property type="match status" value="1"/>
</dbReference>
<dbReference type="Gene3D" id="2.60.40.10">
    <property type="entry name" value="Immunoglobulins"/>
    <property type="match status" value="1"/>
</dbReference>
<sequence>LSPCLCTSRIMKDAENTRSICGKDSVLRCKENSLPGAKYRSVRWYKVNYFALLFSRAVRLSPNSTTQWYAGLERKVELLADHSFDIFLLNVTAVDSGRYKCLLAAPVGEQNQEGQVHLSVLFSFCSSSVLIYTLLKFPVVLKDLCIIVSFAGCLYNKSTDQSESSRKQS</sequence>
<keyword evidence="3" id="KW-1185">Reference proteome</keyword>
<protein>
    <recommendedName>
        <fullName evidence="1">Ig-like domain-containing protein</fullName>
    </recommendedName>
</protein>
<reference evidence="2" key="1">
    <citation type="submission" date="2020-07" db="EMBL/GenBank/DDBJ databases">
        <title>A long reads based de novo assembly of the rainbow trout Arlee double haploid line genome.</title>
        <authorList>
            <person name="Gao G."/>
            <person name="Palti Y."/>
        </authorList>
    </citation>
    <scope>NUCLEOTIDE SEQUENCE [LARGE SCALE GENOMIC DNA]</scope>
</reference>
<name>A0A8C7NV44_ONCMY</name>
<reference evidence="2" key="2">
    <citation type="submission" date="2025-08" db="UniProtKB">
        <authorList>
            <consortium name="Ensembl"/>
        </authorList>
    </citation>
    <scope>IDENTIFICATION</scope>
</reference>
<dbReference type="SUPFAM" id="SSF48726">
    <property type="entry name" value="Immunoglobulin"/>
    <property type="match status" value="1"/>
</dbReference>
<proteinExistence type="predicted"/>
<dbReference type="Proteomes" id="UP000694395">
    <property type="component" value="Chromosome 2"/>
</dbReference>
<dbReference type="PANTHER" id="PTHR15193:SF1">
    <property type="entry name" value="CD83 ANTIGEN"/>
    <property type="match status" value="1"/>
</dbReference>
<dbReference type="PANTHER" id="PTHR15193">
    <property type="entry name" value="CD83 ANTIGEN"/>
    <property type="match status" value="1"/>
</dbReference>
<dbReference type="Ensembl" id="ENSOMYT00000013799.2">
    <property type="protein sequence ID" value="ENSOMYP00000012470.2"/>
    <property type="gene ID" value="ENSOMYG00000006193.2"/>
</dbReference>